<accession>A0A9N9ZYH6</accession>
<reference evidence="2" key="1">
    <citation type="submission" date="2021-12" db="EMBL/GenBank/DDBJ databases">
        <authorList>
            <person name="King R."/>
        </authorList>
    </citation>
    <scope>NUCLEOTIDE SEQUENCE</scope>
</reference>
<feature type="chain" id="PRO_5040280177" evidence="1">
    <location>
        <begin position="20"/>
        <end position="341"/>
    </location>
</feature>
<protein>
    <submittedName>
        <fullName evidence="2">Uncharacterized protein</fullName>
    </submittedName>
</protein>
<keyword evidence="1" id="KW-0732">Signal</keyword>
<organism evidence="2 3">
    <name type="scientific">Bemisia tabaci</name>
    <name type="common">Sweetpotato whitefly</name>
    <name type="synonym">Aleurodes tabaci</name>
    <dbReference type="NCBI Taxonomy" id="7038"/>
    <lineage>
        <taxon>Eukaryota</taxon>
        <taxon>Metazoa</taxon>
        <taxon>Ecdysozoa</taxon>
        <taxon>Arthropoda</taxon>
        <taxon>Hexapoda</taxon>
        <taxon>Insecta</taxon>
        <taxon>Pterygota</taxon>
        <taxon>Neoptera</taxon>
        <taxon>Paraneoptera</taxon>
        <taxon>Hemiptera</taxon>
        <taxon>Sternorrhyncha</taxon>
        <taxon>Aleyrodoidea</taxon>
        <taxon>Aleyrodidae</taxon>
        <taxon>Aleyrodinae</taxon>
        <taxon>Bemisia</taxon>
    </lineage>
</organism>
<proteinExistence type="predicted"/>
<dbReference type="EMBL" id="OU963862">
    <property type="protein sequence ID" value="CAH0381967.1"/>
    <property type="molecule type" value="Genomic_DNA"/>
</dbReference>
<name>A0A9N9ZYH6_BEMTA</name>
<keyword evidence="3" id="KW-1185">Reference proteome</keyword>
<dbReference type="AlphaFoldDB" id="A0A9N9ZYH6"/>
<dbReference type="Proteomes" id="UP001152759">
    <property type="component" value="Chromosome 1"/>
</dbReference>
<feature type="signal peptide" evidence="1">
    <location>
        <begin position="1"/>
        <end position="19"/>
    </location>
</feature>
<dbReference type="KEGG" id="btab:109035739"/>
<evidence type="ECO:0000313" key="3">
    <source>
        <dbReference type="Proteomes" id="UP001152759"/>
    </source>
</evidence>
<gene>
    <name evidence="2" type="ORF">BEMITA_LOCUS1563</name>
</gene>
<evidence type="ECO:0000256" key="1">
    <source>
        <dbReference type="SAM" id="SignalP"/>
    </source>
</evidence>
<evidence type="ECO:0000313" key="2">
    <source>
        <dbReference type="EMBL" id="CAH0381967.1"/>
    </source>
</evidence>
<sequence length="341" mass="38879">MSYTVVICLLAVFSSIADSWEDDEGFDAQVLRAYSLSQDVVDEIAREIRKPRRPQGVRGQGRAQRNIQPYGYSYDSYELAAGPRAVRNGDFQEYSYPDGELISYRRDACQHPAEEHGGYHPTATAFYQESSNRAIHPSIGYSYENYQPVSWEKPHYYLSRDYGYNLCQSREQAIPPSEFAVSTQPITSQNFQSIFMSQLGSDSIQHHVDELPTTSRIADFVTEEPIFLSKYATEHLTGMITNFQDSLQNEHEGLDESGHLIPQWKVASIEGPLDNILSPAEMIQEANQKWFSISEHLPDSNMQVKSVLEPFDSQVPAMVPTMYPSPSRINHFVPYYGRYWG</sequence>